<gene>
    <name evidence="2" type="ORF">V6N11_013715</name>
</gene>
<evidence type="ECO:0000313" key="2">
    <source>
        <dbReference type="EMBL" id="KAK8480602.1"/>
    </source>
</evidence>
<dbReference type="InterPro" id="IPR002156">
    <property type="entry name" value="RNaseH_domain"/>
</dbReference>
<protein>
    <recommendedName>
        <fullName evidence="1">RNase H type-1 domain-containing protein</fullName>
    </recommendedName>
</protein>
<dbReference type="PANTHER" id="PTHR47723:SF19">
    <property type="entry name" value="POLYNUCLEOTIDYL TRANSFERASE, RIBONUCLEASE H-LIKE SUPERFAMILY PROTEIN"/>
    <property type="match status" value="1"/>
</dbReference>
<dbReference type="CDD" id="cd06222">
    <property type="entry name" value="RNase_H_like"/>
    <property type="match status" value="1"/>
</dbReference>
<keyword evidence="3" id="KW-1185">Reference proteome</keyword>
<proteinExistence type="predicted"/>
<evidence type="ECO:0000313" key="3">
    <source>
        <dbReference type="Proteomes" id="UP001396334"/>
    </source>
</evidence>
<dbReference type="Proteomes" id="UP001396334">
    <property type="component" value="Unassembled WGS sequence"/>
</dbReference>
<sequence>MGKLRLGVFRDESGGWLLGFSRYVGRSSVLVIELWAICDGLRHTWEVGFRGIELETDTRRWFVGSEMVLRINLLAWVGNVHSRGGSLLFHRDRWRCSLLRNNSIGRSGGRQVLHVFKIAAGYDFHFGRFISKTLCFILALLSFML</sequence>
<reference evidence="2 3" key="1">
    <citation type="journal article" date="2024" name="G3 (Bethesda)">
        <title>Genome assembly of Hibiscus sabdariffa L. provides insights into metabolisms of medicinal natural products.</title>
        <authorList>
            <person name="Kim T."/>
        </authorList>
    </citation>
    <scope>NUCLEOTIDE SEQUENCE [LARGE SCALE GENOMIC DNA]</scope>
    <source>
        <strain evidence="2">TK-2024</strain>
        <tissue evidence="2">Old leaves</tissue>
    </source>
</reference>
<comment type="caution">
    <text evidence="2">The sequence shown here is derived from an EMBL/GenBank/DDBJ whole genome shotgun (WGS) entry which is preliminary data.</text>
</comment>
<evidence type="ECO:0000259" key="1">
    <source>
        <dbReference type="Pfam" id="PF13456"/>
    </source>
</evidence>
<dbReference type="Pfam" id="PF13456">
    <property type="entry name" value="RVT_3"/>
    <property type="match status" value="1"/>
</dbReference>
<dbReference type="PANTHER" id="PTHR47723">
    <property type="entry name" value="OS05G0353850 PROTEIN"/>
    <property type="match status" value="1"/>
</dbReference>
<dbReference type="InterPro" id="IPR053151">
    <property type="entry name" value="RNase_H-like"/>
</dbReference>
<name>A0ABR1ZJJ7_9ROSI</name>
<feature type="domain" description="RNase H type-1" evidence="1">
    <location>
        <begin position="7"/>
        <end position="59"/>
    </location>
</feature>
<organism evidence="2 3">
    <name type="scientific">Hibiscus sabdariffa</name>
    <name type="common">roselle</name>
    <dbReference type="NCBI Taxonomy" id="183260"/>
    <lineage>
        <taxon>Eukaryota</taxon>
        <taxon>Viridiplantae</taxon>
        <taxon>Streptophyta</taxon>
        <taxon>Embryophyta</taxon>
        <taxon>Tracheophyta</taxon>
        <taxon>Spermatophyta</taxon>
        <taxon>Magnoliopsida</taxon>
        <taxon>eudicotyledons</taxon>
        <taxon>Gunneridae</taxon>
        <taxon>Pentapetalae</taxon>
        <taxon>rosids</taxon>
        <taxon>malvids</taxon>
        <taxon>Malvales</taxon>
        <taxon>Malvaceae</taxon>
        <taxon>Malvoideae</taxon>
        <taxon>Hibiscus</taxon>
    </lineage>
</organism>
<accession>A0ABR1ZJJ7</accession>
<dbReference type="EMBL" id="JBBPBN010001009">
    <property type="protein sequence ID" value="KAK8480602.1"/>
    <property type="molecule type" value="Genomic_DNA"/>
</dbReference>
<dbReference type="InterPro" id="IPR044730">
    <property type="entry name" value="RNase_H-like_dom_plant"/>
</dbReference>